<protein>
    <submittedName>
        <fullName evidence="2">Uncharacterized protein</fullName>
    </submittedName>
</protein>
<keyword evidence="1" id="KW-1133">Transmembrane helix</keyword>
<feature type="transmembrane region" description="Helical" evidence="1">
    <location>
        <begin position="33"/>
        <end position="57"/>
    </location>
</feature>
<reference evidence="2" key="1">
    <citation type="submission" date="2024-05" db="EMBL/GenBank/DDBJ databases">
        <authorList>
            <person name="Cai S.Y."/>
            <person name="Jin L.M."/>
            <person name="Li H.R."/>
        </authorList>
    </citation>
    <scope>NUCLEOTIDE SEQUENCE</scope>
    <source>
        <strain evidence="2">A5-74</strain>
    </source>
</reference>
<gene>
    <name evidence="2" type="ORF">ABLG96_11905</name>
</gene>
<keyword evidence="1" id="KW-0812">Transmembrane</keyword>
<name>A0AAU8DJP3_9ACTN</name>
<dbReference type="EMBL" id="CP159218">
    <property type="protein sequence ID" value="XCG61990.1"/>
    <property type="molecule type" value="Genomic_DNA"/>
</dbReference>
<evidence type="ECO:0000313" key="2">
    <source>
        <dbReference type="EMBL" id="XCG61990.1"/>
    </source>
</evidence>
<dbReference type="AlphaFoldDB" id="A0AAU8DJP3"/>
<dbReference type="RefSeq" id="WP_353647606.1">
    <property type="nucleotide sequence ID" value="NZ_CP159218.1"/>
</dbReference>
<evidence type="ECO:0000256" key="1">
    <source>
        <dbReference type="SAM" id="Phobius"/>
    </source>
</evidence>
<accession>A0AAU8DJP3</accession>
<keyword evidence="1" id="KW-0472">Membrane</keyword>
<sequence>MSTATSLGRDRGPDRVARGEAGLNRFTPVAGTLGFVLMMVCGFAFDGWAWSWLFLMLPALTSTLGPRGD</sequence>
<proteinExistence type="predicted"/>
<organism evidence="2">
    <name type="scientific">Nakamurella sp. A5-74</name>
    <dbReference type="NCBI Taxonomy" id="3158264"/>
    <lineage>
        <taxon>Bacteria</taxon>
        <taxon>Bacillati</taxon>
        <taxon>Actinomycetota</taxon>
        <taxon>Actinomycetes</taxon>
        <taxon>Nakamurellales</taxon>
        <taxon>Nakamurellaceae</taxon>
        <taxon>Nakamurella</taxon>
    </lineage>
</organism>